<dbReference type="Proteomes" id="UP000585474">
    <property type="component" value="Unassembled WGS sequence"/>
</dbReference>
<dbReference type="AlphaFoldDB" id="A0A7J0GZJ4"/>
<dbReference type="OrthoDB" id="6354171at2759"/>
<gene>
    <name evidence="1" type="ORF">Acr_25g0006520</name>
</gene>
<sequence>MSATALLQKAAQMGVTMSKNGLPTASETVLIRPHQLAHMGSGSGPGSGPGWASCEDMGNGFLLGNTRAGVGGNFSVASGCMEQVGATMMGGGGGSLPCVSGFDGSSSSASAFEEALNGMLMNPKMDPFLETTHLRRRNEGAGGNDGLTRDFLGLRRFSHGGFQIWLRLTR</sequence>
<proteinExistence type="predicted"/>
<dbReference type="EMBL" id="BJWL01000025">
    <property type="protein sequence ID" value="GFZ16243.1"/>
    <property type="molecule type" value="Genomic_DNA"/>
</dbReference>
<name>A0A7J0GZJ4_9ERIC</name>
<evidence type="ECO:0000313" key="2">
    <source>
        <dbReference type="Proteomes" id="UP000585474"/>
    </source>
</evidence>
<organism evidence="1 2">
    <name type="scientific">Actinidia rufa</name>
    <dbReference type="NCBI Taxonomy" id="165716"/>
    <lineage>
        <taxon>Eukaryota</taxon>
        <taxon>Viridiplantae</taxon>
        <taxon>Streptophyta</taxon>
        <taxon>Embryophyta</taxon>
        <taxon>Tracheophyta</taxon>
        <taxon>Spermatophyta</taxon>
        <taxon>Magnoliopsida</taxon>
        <taxon>eudicotyledons</taxon>
        <taxon>Gunneridae</taxon>
        <taxon>Pentapetalae</taxon>
        <taxon>asterids</taxon>
        <taxon>Ericales</taxon>
        <taxon>Actinidiaceae</taxon>
        <taxon>Actinidia</taxon>
    </lineage>
</organism>
<reference evidence="1 2" key="1">
    <citation type="submission" date="2019-07" db="EMBL/GenBank/DDBJ databases">
        <title>De Novo Assembly of kiwifruit Actinidia rufa.</title>
        <authorList>
            <person name="Sugita-Konishi S."/>
            <person name="Sato K."/>
            <person name="Mori E."/>
            <person name="Abe Y."/>
            <person name="Kisaki G."/>
            <person name="Hamano K."/>
            <person name="Suezawa K."/>
            <person name="Otani M."/>
            <person name="Fukuda T."/>
            <person name="Manabe T."/>
            <person name="Gomi K."/>
            <person name="Tabuchi M."/>
            <person name="Akimitsu K."/>
            <person name="Kataoka I."/>
        </authorList>
    </citation>
    <scope>NUCLEOTIDE SEQUENCE [LARGE SCALE GENOMIC DNA]</scope>
    <source>
        <strain evidence="2">cv. Fuchu</strain>
    </source>
</reference>
<protein>
    <submittedName>
        <fullName evidence="1">Uncharacterized protein</fullName>
    </submittedName>
</protein>
<accession>A0A7J0GZJ4</accession>
<comment type="caution">
    <text evidence="1">The sequence shown here is derived from an EMBL/GenBank/DDBJ whole genome shotgun (WGS) entry which is preliminary data.</text>
</comment>
<keyword evidence="2" id="KW-1185">Reference proteome</keyword>
<evidence type="ECO:0000313" key="1">
    <source>
        <dbReference type="EMBL" id="GFZ16243.1"/>
    </source>
</evidence>